<dbReference type="Pfam" id="PF13550">
    <property type="entry name" value="Phage-tail_3"/>
    <property type="match status" value="1"/>
</dbReference>
<dbReference type="Proteomes" id="UP000886748">
    <property type="component" value="Unassembled WGS sequence"/>
</dbReference>
<protein>
    <recommendedName>
        <fullName evidence="2">Tip attachment protein J domain-containing protein</fullName>
    </recommendedName>
</protein>
<keyword evidence="1" id="KW-1133">Transmembrane helix</keyword>
<reference evidence="3" key="1">
    <citation type="submission" date="2020-10" db="EMBL/GenBank/DDBJ databases">
        <authorList>
            <person name="Gilroy R."/>
        </authorList>
    </citation>
    <scope>NUCLEOTIDE SEQUENCE</scope>
    <source>
        <strain evidence="3">CHK154-7741</strain>
    </source>
</reference>
<sequence>MILSTVIAFTAGVISGLLGFTGTIAVGVSTIIGYLGAIAIYGGVALSMSKKKAKGLNSATYDGLLQTQTDQNLPLPLLYGTCKLAGNRIWQDENAQTHVKRIVAFAEGEICEFSDIKLNDIPAGQIAGISINHYYGTSDQIVDGIVGGANQSERAQKVGSLRNVAYLAISVPRSAKVDINYNLTAVVKGRKIRVYKNKYEYEIKYSENPAWVMFDFLSCYNGLGLCINESGNISETLISELFDLESFIESAAYCDELIEYKHTNENGEEVIDMVPRFTFNMIFDSQTSARTLIDEIYRSCRGGLFIKDGRLQFKIDKAEPVSRIFTAEDIIKGSETFQTIPKEEHYDILKCTYVSPDHEWQKVEATAEIPEYRDGVPIEHSVNIYSCTSFNQASRLAWYYVNAKRIQPYFGSFQTDYKGYDLEVGDVISFDSLLMGLEKYKVKVVSVTDNGAGIFTIEWRTYDERLYTDELGSKEPKVLVSTLTDVAKYPDDVQNFNVVQSNNLFNFVWQPNANNTDKYEIRMGDTWETASVIKSSITENKYTMEIPTNGLFKFWIKAFNGYNYSKNATLDVINVDSVPSLNEIVKINILEDIAGTLDENLRVYHNTIKLKEIDEKWHTLEENWSTMSGYYQQGGRWGTNTLANQGVYISQVYDIGDDLESIVSFDYKFTSADTQNDVLIEWAYSSDGETFTDWTIANTGKFTFRYCKFRATLRAVNNVQTVLTDLNVAIDVPDKDLDLELEITEPEGLLIEYSFIRPPSIVATVNDNNDAYVVITEKTNTYAYIVAYTNSGELTTCKLSLRAKGY</sequence>
<keyword evidence="1" id="KW-0812">Transmembrane</keyword>
<evidence type="ECO:0000256" key="1">
    <source>
        <dbReference type="SAM" id="Phobius"/>
    </source>
</evidence>
<proteinExistence type="predicted"/>
<name>A0A9D1MZZ4_9CLOT</name>
<dbReference type="InterPro" id="IPR032876">
    <property type="entry name" value="J_dom"/>
</dbReference>
<evidence type="ECO:0000313" key="4">
    <source>
        <dbReference type="Proteomes" id="UP000886748"/>
    </source>
</evidence>
<accession>A0A9D1MZZ4</accession>
<gene>
    <name evidence="3" type="ORF">IAD26_05530</name>
</gene>
<feature type="domain" description="Tip attachment protein J" evidence="2">
    <location>
        <begin position="284"/>
        <end position="447"/>
    </location>
</feature>
<evidence type="ECO:0000259" key="2">
    <source>
        <dbReference type="Pfam" id="PF13550"/>
    </source>
</evidence>
<dbReference type="EMBL" id="DVOD01000042">
    <property type="protein sequence ID" value="HIU92579.1"/>
    <property type="molecule type" value="Genomic_DNA"/>
</dbReference>
<reference evidence="3" key="2">
    <citation type="journal article" date="2021" name="PeerJ">
        <title>Extensive microbial diversity within the chicken gut microbiome revealed by metagenomics and culture.</title>
        <authorList>
            <person name="Gilroy R."/>
            <person name="Ravi A."/>
            <person name="Getino M."/>
            <person name="Pursley I."/>
            <person name="Horton D.L."/>
            <person name="Alikhan N.F."/>
            <person name="Baker D."/>
            <person name="Gharbi K."/>
            <person name="Hall N."/>
            <person name="Watson M."/>
            <person name="Adriaenssens E.M."/>
            <person name="Foster-Nyarko E."/>
            <person name="Jarju S."/>
            <person name="Secka A."/>
            <person name="Antonio M."/>
            <person name="Oren A."/>
            <person name="Chaudhuri R.R."/>
            <person name="La Ragione R."/>
            <person name="Hildebrand F."/>
            <person name="Pallen M.J."/>
        </authorList>
    </citation>
    <scope>NUCLEOTIDE SEQUENCE</scope>
    <source>
        <strain evidence="3">CHK154-7741</strain>
    </source>
</reference>
<organism evidence="3 4">
    <name type="scientific">Candidatus Limenecus avicola</name>
    <dbReference type="NCBI Taxonomy" id="2840847"/>
    <lineage>
        <taxon>Bacteria</taxon>
        <taxon>Bacillati</taxon>
        <taxon>Bacillota</taxon>
        <taxon>Clostridia</taxon>
        <taxon>Eubacteriales</taxon>
        <taxon>Clostridiaceae</taxon>
        <taxon>Clostridiaceae incertae sedis</taxon>
        <taxon>Candidatus Limenecus</taxon>
    </lineage>
</organism>
<comment type="caution">
    <text evidence="3">The sequence shown here is derived from an EMBL/GenBank/DDBJ whole genome shotgun (WGS) entry which is preliminary data.</text>
</comment>
<evidence type="ECO:0000313" key="3">
    <source>
        <dbReference type="EMBL" id="HIU92579.1"/>
    </source>
</evidence>
<keyword evidence="1" id="KW-0472">Membrane</keyword>
<feature type="transmembrane region" description="Helical" evidence="1">
    <location>
        <begin position="29"/>
        <end position="48"/>
    </location>
</feature>
<dbReference type="AlphaFoldDB" id="A0A9D1MZZ4"/>